<reference evidence="2" key="1">
    <citation type="submission" date="2023-03" db="EMBL/GenBank/DDBJ databases">
        <title>Chitinimonas shenzhenensis gen. nov., sp. nov., a novel member of family Burkholderiaceae isolated from activated sludge collected in Shen Zhen, China.</title>
        <authorList>
            <person name="Wang X."/>
        </authorList>
    </citation>
    <scope>NUCLEOTIDE SEQUENCE</scope>
    <source>
        <strain evidence="2">DQS-5</strain>
    </source>
</reference>
<dbReference type="Pfam" id="PF25176">
    <property type="entry name" value="DUF7831"/>
    <property type="match status" value="1"/>
</dbReference>
<evidence type="ECO:0000313" key="2">
    <source>
        <dbReference type="EMBL" id="MDK2126823.1"/>
    </source>
</evidence>
<evidence type="ECO:0000313" key="3">
    <source>
        <dbReference type="Proteomes" id="UP001172778"/>
    </source>
</evidence>
<dbReference type="Proteomes" id="UP001172778">
    <property type="component" value="Unassembled WGS sequence"/>
</dbReference>
<dbReference type="RefSeq" id="WP_284103145.1">
    <property type="nucleotide sequence ID" value="NZ_JARRAF010000053.1"/>
</dbReference>
<name>A0ABT7E3E5_9NEIS</name>
<dbReference type="InterPro" id="IPR057153">
    <property type="entry name" value="DUF7831"/>
</dbReference>
<proteinExistence type="predicted"/>
<keyword evidence="3" id="KW-1185">Reference proteome</keyword>
<sequence length="141" mass="15451">MINIQILDEFYSLERCRAQPGSLFVFGDNLLARGKKGQAIIRDAPNSYGIPTKRIPAMHQGAFFSDQADEFAAVDRRIEGLHQIWQAGQDANGRRYDTLVFPAAGLGTGLARMPELGSVDVLFPDLVSTDLGLMQGKKRAA</sequence>
<accession>A0ABT7E3E5</accession>
<feature type="domain" description="DUF7831" evidence="1">
    <location>
        <begin position="8"/>
        <end position="115"/>
    </location>
</feature>
<gene>
    <name evidence="2" type="ORF">PZA18_22515</name>
</gene>
<dbReference type="EMBL" id="JARRAF010000053">
    <property type="protein sequence ID" value="MDK2126823.1"/>
    <property type="molecule type" value="Genomic_DNA"/>
</dbReference>
<comment type="caution">
    <text evidence="2">The sequence shown here is derived from an EMBL/GenBank/DDBJ whole genome shotgun (WGS) entry which is preliminary data.</text>
</comment>
<organism evidence="2 3">
    <name type="scientific">Parachitinimonas caeni</name>
    <dbReference type="NCBI Taxonomy" id="3031301"/>
    <lineage>
        <taxon>Bacteria</taxon>
        <taxon>Pseudomonadati</taxon>
        <taxon>Pseudomonadota</taxon>
        <taxon>Betaproteobacteria</taxon>
        <taxon>Neisseriales</taxon>
        <taxon>Chitinibacteraceae</taxon>
        <taxon>Parachitinimonas</taxon>
    </lineage>
</organism>
<evidence type="ECO:0000259" key="1">
    <source>
        <dbReference type="Pfam" id="PF25176"/>
    </source>
</evidence>
<protein>
    <recommendedName>
        <fullName evidence="1">DUF7831 domain-containing protein</fullName>
    </recommendedName>
</protein>